<comment type="catalytic activity">
    <reaction evidence="7">
        <text>(6S)-5,6,7,8-tetrahydrofolate + NADP(+) = 7,8-dihydrofolate + NADPH + H(+)</text>
        <dbReference type="Rhea" id="RHEA:15009"/>
        <dbReference type="ChEBI" id="CHEBI:15378"/>
        <dbReference type="ChEBI" id="CHEBI:57451"/>
        <dbReference type="ChEBI" id="CHEBI:57453"/>
        <dbReference type="ChEBI" id="CHEBI:57783"/>
        <dbReference type="ChEBI" id="CHEBI:58349"/>
        <dbReference type="EC" id="1.5.1.3"/>
    </reaction>
</comment>
<evidence type="ECO:0000256" key="2">
    <source>
        <dbReference type="ARBA" id="ARBA00009539"/>
    </source>
</evidence>
<comment type="similarity">
    <text evidence="2 7">Belongs to the dihydrofolate reductase family.</text>
</comment>
<dbReference type="InterPro" id="IPR001796">
    <property type="entry name" value="DHFR_dom"/>
</dbReference>
<keyword evidence="4 7" id="KW-0554">One-carbon metabolism</keyword>
<proteinExistence type="inferred from homology"/>
<evidence type="ECO:0000313" key="10">
    <source>
        <dbReference type="Proteomes" id="UP000683310"/>
    </source>
</evidence>
<dbReference type="Gene3D" id="3.40.430.10">
    <property type="entry name" value="Dihydrofolate Reductase, subunit A"/>
    <property type="match status" value="1"/>
</dbReference>
<dbReference type="PANTHER" id="PTHR48069">
    <property type="entry name" value="DIHYDROFOLATE REDUCTASE"/>
    <property type="match status" value="1"/>
</dbReference>
<feature type="domain" description="DHFR" evidence="8">
    <location>
        <begin position="4"/>
        <end position="161"/>
    </location>
</feature>
<dbReference type="RefSeq" id="WP_213559300.1">
    <property type="nucleotide sequence ID" value="NZ_JBHXAJ010000001.1"/>
</dbReference>
<dbReference type="PANTHER" id="PTHR48069:SF3">
    <property type="entry name" value="DIHYDROFOLATE REDUCTASE"/>
    <property type="match status" value="1"/>
</dbReference>
<evidence type="ECO:0000256" key="3">
    <source>
        <dbReference type="ARBA" id="ARBA00012856"/>
    </source>
</evidence>
<accession>A0ABX8CVN5</accession>
<dbReference type="EMBL" id="CP074371">
    <property type="protein sequence ID" value="QVI23228.1"/>
    <property type="molecule type" value="Genomic_DNA"/>
</dbReference>
<dbReference type="PIRSF" id="PIRSF000194">
    <property type="entry name" value="DHFR"/>
    <property type="match status" value="1"/>
</dbReference>
<name>A0ABX8CVN5_9NOCA</name>
<keyword evidence="6 7" id="KW-0560">Oxidoreductase</keyword>
<keyword evidence="10" id="KW-1185">Reference proteome</keyword>
<protein>
    <recommendedName>
        <fullName evidence="3 7">Dihydrofolate reductase</fullName>
        <ecNumber evidence="3 7">1.5.1.3</ecNumber>
    </recommendedName>
</protein>
<evidence type="ECO:0000259" key="8">
    <source>
        <dbReference type="PROSITE" id="PS51330"/>
    </source>
</evidence>
<organism evidence="9 10">
    <name type="scientific">Nocardia tengchongensis</name>
    <dbReference type="NCBI Taxonomy" id="2055889"/>
    <lineage>
        <taxon>Bacteria</taxon>
        <taxon>Bacillati</taxon>
        <taxon>Actinomycetota</taxon>
        <taxon>Actinomycetes</taxon>
        <taxon>Mycobacteriales</taxon>
        <taxon>Nocardiaceae</taxon>
        <taxon>Nocardia</taxon>
    </lineage>
</organism>
<dbReference type="PRINTS" id="PR00070">
    <property type="entry name" value="DHFR"/>
</dbReference>
<evidence type="ECO:0000256" key="6">
    <source>
        <dbReference type="ARBA" id="ARBA00023002"/>
    </source>
</evidence>
<dbReference type="PROSITE" id="PS51330">
    <property type="entry name" value="DHFR_2"/>
    <property type="match status" value="1"/>
</dbReference>
<dbReference type="InterPro" id="IPR012259">
    <property type="entry name" value="DHFR"/>
</dbReference>
<dbReference type="SUPFAM" id="SSF53597">
    <property type="entry name" value="Dihydrofolate reductase-like"/>
    <property type="match status" value="1"/>
</dbReference>
<evidence type="ECO:0000256" key="4">
    <source>
        <dbReference type="ARBA" id="ARBA00022563"/>
    </source>
</evidence>
<dbReference type="CDD" id="cd00209">
    <property type="entry name" value="DHFR"/>
    <property type="match status" value="1"/>
</dbReference>
<evidence type="ECO:0000313" key="9">
    <source>
        <dbReference type="EMBL" id="QVI23228.1"/>
    </source>
</evidence>
<dbReference type="Pfam" id="PF00186">
    <property type="entry name" value="DHFR_1"/>
    <property type="match status" value="1"/>
</dbReference>
<evidence type="ECO:0000256" key="7">
    <source>
        <dbReference type="PIRNR" id="PIRNR000194"/>
    </source>
</evidence>
<gene>
    <name evidence="9" type="ORF">KHQ06_10160</name>
</gene>
<evidence type="ECO:0000256" key="1">
    <source>
        <dbReference type="ARBA" id="ARBA00004903"/>
    </source>
</evidence>
<comment type="function">
    <text evidence="7">Key enzyme in folate metabolism. Catalyzes an essential reaction for de novo glycine and purine synthesis, and for DNA precursor synthesis.</text>
</comment>
<dbReference type="EC" id="1.5.1.3" evidence="3 7"/>
<keyword evidence="5 7" id="KW-0521">NADP</keyword>
<dbReference type="Proteomes" id="UP000683310">
    <property type="component" value="Chromosome"/>
</dbReference>
<comment type="pathway">
    <text evidence="1 7">Cofactor biosynthesis; tetrahydrofolate biosynthesis; 5,6,7,8-tetrahydrofolate from 7,8-dihydrofolate: step 1/1.</text>
</comment>
<reference evidence="9 10" key="1">
    <citation type="submission" date="2021-04" db="EMBL/GenBank/DDBJ databases">
        <title>Nocardia tengchongensis.</title>
        <authorList>
            <person name="Zhuang k."/>
            <person name="Ran Y."/>
            <person name="Li W."/>
        </authorList>
    </citation>
    <scope>NUCLEOTIDE SEQUENCE [LARGE SCALE GENOMIC DNA]</scope>
    <source>
        <strain evidence="9 10">CFH S0057</strain>
    </source>
</reference>
<evidence type="ECO:0000256" key="5">
    <source>
        <dbReference type="ARBA" id="ARBA00022857"/>
    </source>
</evidence>
<sequence length="170" mass="19218">MSRTVGLIWAQTTQGIIGRDNTIPWRVPEDMAHFKDVTFGHPVVMGRKTWDSLPARFRPLDGRRNIVVTRQPDWSVDGAERAGSLDEALDMTAGKSVWIMGGGEIYRAAMPFATELIVTEIDAEIDGDTRAPAIDRQWRTEAADWRESSTGLRYRFRRYTRPVKPGEAGR</sequence>
<dbReference type="InterPro" id="IPR024072">
    <property type="entry name" value="DHFR-like_dom_sf"/>
</dbReference>